<dbReference type="PANTHER" id="PTHR11579:SF9">
    <property type="entry name" value="PROTEIN-L-ISOASPARTATE O-METHYLTRANSFERASE"/>
    <property type="match status" value="1"/>
</dbReference>
<comment type="similarity">
    <text evidence="1">Belongs to the methyltransferase superfamily. L-isoaspartyl/D-aspartyl protein methyltransferase family.</text>
</comment>
<sequence length="617" mass="69660">MGGHVSRGRDNQSLIDELLRNGLTLDPEVERSLRLVDRGYYVSEEGPRAYMDMAWRSGSLHLSAPSIYIVALKNLDIQPGNRFLNVGSGTGYLSTVIGLLLGYNGVNHGIEVNDFNVNFSREHLVTFMSECDAPFERSFCPPVFLHGNILDLVVSSDHQENITNRPNVSPRPSEVVRNNSYAQVNNSPINSFNMQTFSEGSRGNSLNLTIEAEGSNHMVDENTDQNDYLSDNDDDVDDDNESEYDSIKWEDFVVKSPPYVYPDGHSLSDKKDINNPRWPVYDRIYVGAAVTNLTHLQSILRLLKVGGILVAPYRDKFMKIRRIEENKITASELMSVSFSTLLSPRTGSEKQVELPPEQDVASLEQLAARLIRTLLRNVIEFRHNGPPLLGHIEETEEEGEGELNKVTNTNEESDNPLSNPDTEEPDESNRENCDDILQFRSPVSQSCSMARFLHYLINHSEIGQGRLQASLNEDSNSDRTNSSDVQSNTTEGDALDTETEESEHTTTENRCINSQYLRINFRRFINGVSSTIIAAAPYREHSNIDNDNQSSGILNTKAYVDNELKTDAPVKNKFTLHKQRKKCRWIPPSYTYKEEMQRILSEELHLGKPLIRSVISL</sequence>
<dbReference type="InterPro" id="IPR000682">
    <property type="entry name" value="PCMT"/>
</dbReference>
<dbReference type="GO" id="GO:0005737">
    <property type="term" value="C:cytoplasm"/>
    <property type="evidence" value="ECO:0007669"/>
    <property type="project" value="TreeGrafter"/>
</dbReference>
<feature type="region of interest" description="Disordered" evidence="2">
    <location>
        <begin position="216"/>
        <end position="242"/>
    </location>
</feature>
<dbReference type="GO" id="GO:0004719">
    <property type="term" value="F:protein-L-isoaspartate (D-aspartate) O-methyltransferase activity"/>
    <property type="evidence" value="ECO:0007669"/>
    <property type="project" value="InterPro"/>
</dbReference>
<reference evidence="3" key="2">
    <citation type="journal article" date="2023" name="Infect Dis Poverty">
        <title>Chromosome-scale genome of the human blood fluke Schistosoma mekongi and its implications for public health.</title>
        <authorList>
            <person name="Zhou M."/>
            <person name="Xu L."/>
            <person name="Xu D."/>
            <person name="Chen W."/>
            <person name="Khan J."/>
            <person name="Hu Y."/>
            <person name="Huang H."/>
            <person name="Wei H."/>
            <person name="Zhang Y."/>
            <person name="Chusongsang P."/>
            <person name="Tanasarnprasert K."/>
            <person name="Hu X."/>
            <person name="Limpanont Y."/>
            <person name="Lv Z."/>
        </authorList>
    </citation>
    <scope>NUCLEOTIDE SEQUENCE</scope>
    <source>
        <strain evidence="3">LV_2022a</strain>
    </source>
</reference>
<evidence type="ECO:0000256" key="2">
    <source>
        <dbReference type="SAM" id="MobiDB-lite"/>
    </source>
</evidence>
<keyword evidence="4" id="KW-1185">Reference proteome</keyword>
<comment type="caution">
    <text evidence="3">The sequence shown here is derived from an EMBL/GenBank/DDBJ whole genome shotgun (WGS) entry which is preliminary data.</text>
</comment>
<feature type="compositionally biased region" description="Polar residues" evidence="2">
    <location>
        <begin position="471"/>
        <end position="491"/>
    </location>
</feature>
<feature type="compositionally biased region" description="Acidic residues" evidence="2">
    <location>
        <begin position="230"/>
        <end position="242"/>
    </location>
</feature>
<name>A0AAE1ZJT9_SCHME</name>
<evidence type="ECO:0000313" key="3">
    <source>
        <dbReference type="EMBL" id="KAK4474592.1"/>
    </source>
</evidence>
<dbReference type="InterPro" id="IPR029063">
    <property type="entry name" value="SAM-dependent_MTases_sf"/>
</dbReference>
<dbReference type="PANTHER" id="PTHR11579">
    <property type="entry name" value="PROTEIN-L-ISOASPARTATE O-METHYLTRANSFERASE"/>
    <property type="match status" value="1"/>
</dbReference>
<proteinExistence type="inferred from homology"/>
<reference evidence="3" key="1">
    <citation type="submission" date="2022-04" db="EMBL/GenBank/DDBJ databases">
        <authorList>
            <person name="Xu L."/>
            <person name="Lv Z."/>
        </authorList>
    </citation>
    <scope>NUCLEOTIDE SEQUENCE</scope>
    <source>
        <strain evidence="3">LV_2022a</strain>
    </source>
</reference>
<dbReference type="AlphaFoldDB" id="A0AAE1ZJT9"/>
<evidence type="ECO:0000313" key="4">
    <source>
        <dbReference type="Proteomes" id="UP001292079"/>
    </source>
</evidence>
<evidence type="ECO:0008006" key="5">
    <source>
        <dbReference type="Google" id="ProtNLM"/>
    </source>
</evidence>
<feature type="region of interest" description="Disordered" evidence="2">
    <location>
        <begin position="471"/>
        <end position="509"/>
    </location>
</feature>
<dbReference type="Gene3D" id="3.40.50.150">
    <property type="entry name" value="Vaccinia Virus protein VP39"/>
    <property type="match status" value="2"/>
</dbReference>
<feature type="compositionally biased region" description="Polar residues" evidence="2">
    <location>
        <begin position="405"/>
        <end position="420"/>
    </location>
</feature>
<gene>
    <name evidence="3" type="ORF">MN116_001731</name>
</gene>
<dbReference type="SUPFAM" id="SSF53335">
    <property type="entry name" value="S-adenosyl-L-methionine-dependent methyltransferases"/>
    <property type="match status" value="1"/>
</dbReference>
<dbReference type="Proteomes" id="UP001292079">
    <property type="component" value="Unassembled WGS sequence"/>
</dbReference>
<organism evidence="3 4">
    <name type="scientific">Schistosoma mekongi</name>
    <name type="common">Parasitic worm</name>
    <dbReference type="NCBI Taxonomy" id="38744"/>
    <lineage>
        <taxon>Eukaryota</taxon>
        <taxon>Metazoa</taxon>
        <taxon>Spiralia</taxon>
        <taxon>Lophotrochozoa</taxon>
        <taxon>Platyhelminthes</taxon>
        <taxon>Trematoda</taxon>
        <taxon>Digenea</taxon>
        <taxon>Strigeidida</taxon>
        <taxon>Schistosomatoidea</taxon>
        <taxon>Schistosomatidae</taxon>
        <taxon>Schistosoma</taxon>
    </lineage>
</organism>
<dbReference type="EMBL" id="JALJAT010000001">
    <property type="protein sequence ID" value="KAK4474592.1"/>
    <property type="molecule type" value="Genomic_DNA"/>
</dbReference>
<feature type="region of interest" description="Disordered" evidence="2">
    <location>
        <begin position="386"/>
        <end position="430"/>
    </location>
</feature>
<evidence type="ECO:0000256" key="1">
    <source>
        <dbReference type="ARBA" id="ARBA00005369"/>
    </source>
</evidence>
<dbReference type="Pfam" id="PF01135">
    <property type="entry name" value="PCMT"/>
    <property type="match status" value="1"/>
</dbReference>
<protein>
    <recommendedName>
        <fullName evidence="5">Protein-L-isoaspartate O-methyltransferase domain-containing protein 1</fullName>
    </recommendedName>
</protein>
<accession>A0AAE1ZJT9</accession>